<dbReference type="PANTHER" id="PTHR30546:SF25">
    <property type="entry name" value="NAD(P)H DEHYDROGENASE (QUINONE) FQR1-LIKE 3-RELATED"/>
    <property type="match status" value="1"/>
</dbReference>
<proteinExistence type="inferred from homology"/>
<comment type="similarity">
    <text evidence="1">Belongs to the WrbA family.</text>
</comment>
<dbReference type="SUPFAM" id="SSF52218">
    <property type="entry name" value="Flavoproteins"/>
    <property type="match status" value="1"/>
</dbReference>
<dbReference type="PANTHER" id="PTHR30546">
    <property type="entry name" value="FLAVODOXIN-RELATED PROTEIN WRBA-RELATED"/>
    <property type="match status" value="1"/>
</dbReference>
<evidence type="ECO:0000256" key="1">
    <source>
        <dbReference type="ARBA" id="ARBA00006961"/>
    </source>
</evidence>
<evidence type="ECO:0000313" key="3">
    <source>
        <dbReference type="Proteomes" id="UP001141806"/>
    </source>
</evidence>
<reference evidence="2" key="1">
    <citation type="journal article" date="2023" name="Plant J.">
        <title>The genome of the king protea, Protea cynaroides.</title>
        <authorList>
            <person name="Chang J."/>
            <person name="Duong T.A."/>
            <person name="Schoeman C."/>
            <person name="Ma X."/>
            <person name="Roodt D."/>
            <person name="Barker N."/>
            <person name="Li Z."/>
            <person name="Van de Peer Y."/>
            <person name="Mizrachi E."/>
        </authorList>
    </citation>
    <scope>NUCLEOTIDE SEQUENCE</scope>
    <source>
        <tissue evidence="2">Young leaves</tissue>
    </source>
</reference>
<dbReference type="InterPro" id="IPR029039">
    <property type="entry name" value="Flavoprotein-like_sf"/>
</dbReference>
<keyword evidence="3" id="KW-1185">Reference proteome</keyword>
<dbReference type="Gene3D" id="3.40.50.360">
    <property type="match status" value="1"/>
</dbReference>
<dbReference type="Proteomes" id="UP001141806">
    <property type="component" value="Unassembled WGS sequence"/>
</dbReference>
<accession>A0A9Q0H7L7</accession>
<gene>
    <name evidence="2" type="ORF">NE237_020644</name>
</gene>
<dbReference type="OrthoDB" id="504689at2759"/>
<evidence type="ECO:0000313" key="2">
    <source>
        <dbReference type="EMBL" id="KAJ4960734.1"/>
    </source>
</evidence>
<sequence>MDQIPETLPERILEKMKAPPKADDVPIINPEQLVEANGFLFEFPSRFGMMAAQCQAFFDSSHELGDSHALAGKPTGIFWSTGFHGGGQENIADSTLEKVGEVNKLKEMTQIAEILRNFACNSVRRKLHCGEIVPSSEVLGSRPN</sequence>
<protein>
    <submittedName>
        <fullName evidence="2">Uncharacterized protein</fullName>
    </submittedName>
</protein>
<dbReference type="AlphaFoldDB" id="A0A9Q0H7L7"/>
<dbReference type="EMBL" id="JAMYWD010000009">
    <property type="protein sequence ID" value="KAJ4960734.1"/>
    <property type="molecule type" value="Genomic_DNA"/>
</dbReference>
<organism evidence="2 3">
    <name type="scientific">Protea cynaroides</name>
    <dbReference type="NCBI Taxonomy" id="273540"/>
    <lineage>
        <taxon>Eukaryota</taxon>
        <taxon>Viridiplantae</taxon>
        <taxon>Streptophyta</taxon>
        <taxon>Embryophyta</taxon>
        <taxon>Tracheophyta</taxon>
        <taxon>Spermatophyta</taxon>
        <taxon>Magnoliopsida</taxon>
        <taxon>Proteales</taxon>
        <taxon>Proteaceae</taxon>
        <taxon>Protea</taxon>
    </lineage>
</organism>
<name>A0A9Q0H7L7_9MAGN</name>
<dbReference type="GO" id="GO:0016020">
    <property type="term" value="C:membrane"/>
    <property type="evidence" value="ECO:0007669"/>
    <property type="project" value="TreeGrafter"/>
</dbReference>
<dbReference type="GO" id="GO:0003955">
    <property type="term" value="F:NAD(P)H dehydrogenase (quinone) activity"/>
    <property type="evidence" value="ECO:0007669"/>
    <property type="project" value="TreeGrafter"/>
</dbReference>
<comment type="caution">
    <text evidence="2">The sequence shown here is derived from an EMBL/GenBank/DDBJ whole genome shotgun (WGS) entry which is preliminary data.</text>
</comment>